<accession>A0A2C8YSY0</accession>
<feature type="transmembrane region" description="Helical" evidence="1">
    <location>
        <begin position="71"/>
        <end position="93"/>
    </location>
</feature>
<dbReference type="OrthoDB" id="343560at2"/>
<proteinExistence type="predicted"/>
<keyword evidence="1" id="KW-0812">Transmembrane</keyword>
<dbReference type="RefSeq" id="WP_097059708.1">
    <property type="nucleotide sequence ID" value="NZ_BMLC01000002.1"/>
</dbReference>
<reference evidence="2 3" key="1">
    <citation type="submission" date="2017-09" db="EMBL/GenBank/DDBJ databases">
        <authorList>
            <person name="Ehlers B."/>
            <person name="Leendertz F.H."/>
        </authorList>
    </citation>
    <scope>NUCLEOTIDE SEQUENCE [LARGE SCALE GENOMIC DNA]</scope>
    <source>
        <strain evidence="2 3">CGMCC 1.05381</strain>
    </source>
</reference>
<keyword evidence="1" id="KW-1133">Transmembrane helix</keyword>
<keyword evidence="3" id="KW-1185">Reference proteome</keyword>
<protein>
    <submittedName>
        <fullName evidence="2">Uncharacterized protein</fullName>
    </submittedName>
</protein>
<feature type="transmembrane region" description="Helical" evidence="1">
    <location>
        <begin position="239"/>
        <end position="260"/>
    </location>
</feature>
<keyword evidence="1" id="KW-0472">Membrane</keyword>
<evidence type="ECO:0000313" key="3">
    <source>
        <dbReference type="Proteomes" id="UP000219440"/>
    </source>
</evidence>
<feature type="transmembrane region" description="Helical" evidence="1">
    <location>
        <begin position="205"/>
        <end position="227"/>
    </location>
</feature>
<organism evidence="2 3">
    <name type="scientific">Salinibacterium xinjiangense</name>
    <dbReference type="NCBI Taxonomy" id="386302"/>
    <lineage>
        <taxon>Bacteria</taxon>
        <taxon>Bacillati</taxon>
        <taxon>Actinomycetota</taxon>
        <taxon>Actinomycetes</taxon>
        <taxon>Micrococcales</taxon>
        <taxon>Microbacteriaceae</taxon>
        <taxon>Salinibacterium</taxon>
    </lineage>
</organism>
<gene>
    <name evidence="2" type="ORF">SAMN06296378_0601</name>
</gene>
<feature type="transmembrane region" description="Helical" evidence="1">
    <location>
        <begin position="7"/>
        <end position="27"/>
    </location>
</feature>
<dbReference type="AlphaFoldDB" id="A0A2C8YSY0"/>
<sequence length="311" mass="32434">MTGHRPLLWLAVGMAALAGVAIVGMVIDPREVLGAPLWAKPLKFALSIGIYALTLSWLIGQLHRMRRLARIAGTVSVIGLVIEVVIIAGAAALGDTSHFNVSTPLHSVLWSVMALSIVVVWLMTLVVGIALFRNPLGDRARTLAIRAGVIIALVGMGLAFLMTGPTAQQLDDFQGVAGAHAVGVADGGPGLFLLGWSTVAGDLRIPHFVGMHALQVLPIVVITLELLSRRIPRLTSPLVRLRLVRVAVVAYAATVLVLTWQALAGQSIVSPAGAILAAGLTVAAATVVSALASVLVPDRDARSLMDADSAR</sequence>
<feature type="transmembrane region" description="Helical" evidence="1">
    <location>
        <begin position="42"/>
        <end position="59"/>
    </location>
</feature>
<dbReference type="EMBL" id="OCST01000001">
    <property type="protein sequence ID" value="SOE53750.1"/>
    <property type="molecule type" value="Genomic_DNA"/>
</dbReference>
<feature type="transmembrane region" description="Helical" evidence="1">
    <location>
        <begin position="108"/>
        <end position="131"/>
    </location>
</feature>
<name>A0A2C8YSY0_9MICO</name>
<dbReference type="Proteomes" id="UP000219440">
    <property type="component" value="Unassembled WGS sequence"/>
</dbReference>
<feature type="transmembrane region" description="Helical" evidence="1">
    <location>
        <begin position="143"/>
        <end position="162"/>
    </location>
</feature>
<evidence type="ECO:0000313" key="2">
    <source>
        <dbReference type="EMBL" id="SOE53750.1"/>
    </source>
</evidence>
<feature type="transmembrane region" description="Helical" evidence="1">
    <location>
        <begin position="272"/>
        <end position="296"/>
    </location>
</feature>
<evidence type="ECO:0000256" key="1">
    <source>
        <dbReference type="SAM" id="Phobius"/>
    </source>
</evidence>